<keyword evidence="3" id="KW-1185">Reference proteome</keyword>
<protein>
    <submittedName>
        <fullName evidence="2">Uncharacterized protein</fullName>
    </submittedName>
</protein>
<gene>
    <name evidence="2" type="ORF">HGB38_25555</name>
</gene>
<dbReference type="Proteomes" id="UP000540698">
    <property type="component" value="Unassembled WGS sequence"/>
</dbReference>
<name>A0A7X6L800_9NOCA</name>
<sequence>MTKSEGSVVTSPDRPKHPEDASWLVPSVEDHKTFVQAEGKLAEHLCNVHLLDLTPERAGQLRNIHAEHRPDDCLVHLAAAYLLLGEDCV</sequence>
<evidence type="ECO:0000313" key="3">
    <source>
        <dbReference type="Proteomes" id="UP000540698"/>
    </source>
</evidence>
<dbReference type="RefSeq" id="WP_157114107.1">
    <property type="nucleotide sequence ID" value="NZ_JAAXOS010000013.1"/>
</dbReference>
<feature type="compositionally biased region" description="Polar residues" evidence="1">
    <location>
        <begin position="1"/>
        <end position="10"/>
    </location>
</feature>
<proteinExistence type="predicted"/>
<organism evidence="2 3">
    <name type="scientific">Nocardia gamkensis</name>
    <dbReference type="NCBI Taxonomy" id="352869"/>
    <lineage>
        <taxon>Bacteria</taxon>
        <taxon>Bacillati</taxon>
        <taxon>Actinomycetota</taxon>
        <taxon>Actinomycetes</taxon>
        <taxon>Mycobacteriales</taxon>
        <taxon>Nocardiaceae</taxon>
        <taxon>Nocardia</taxon>
    </lineage>
</organism>
<evidence type="ECO:0000313" key="2">
    <source>
        <dbReference type="EMBL" id="NKY29553.1"/>
    </source>
</evidence>
<dbReference type="AlphaFoldDB" id="A0A7X6L800"/>
<dbReference type="EMBL" id="JAAXOS010000013">
    <property type="protein sequence ID" value="NKY29553.1"/>
    <property type="molecule type" value="Genomic_DNA"/>
</dbReference>
<comment type="caution">
    <text evidence="2">The sequence shown here is derived from an EMBL/GenBank/DDBJ whole genome shotgun (WGS) entry which is preliminary data.</text>
</comment>
<reference evidence="2 3" key="1">
    <citation type="submission" date="2020-04" db="EMBL/GenBank/DDBJ databases">
        <title>MicrobeNet Type strains.</title>
        <authorList>
            <person name="Nicholson A.C."/>
        </authorList>
    </citation>
    <scope>NUCLEOTIDE SEQUENCE [LARGE SCALE GENOMIC DNA]</scope>
    <source>
        <strain evidence="2 3">DSM 44956</strain>
    </source>
</reference>
<feature type="region of interest" description="Disordered" evidence="1">
    <location>
        <begin position="1"/>
        <end position="23"/>
    </location>
</feature>
<accession>A0A7X6L800</accession>
<evidence type="ECO:0000256" key="1">
    <source>
        <dbReference type="SAM" id="MobiDB-lite"/>
    </source>
</evidence>